<reference evidence="1" key="1">
    <citation type="submission" date="2022-10" db="EMBL/GenBank/DDBJ databases">
        <title>WGS of marine actinomycetes from Thailand.</title>
        <authorList>
            <person name="Thawai C."/>
        </authorList>
    </citation>
    <scope>NUCLEOTIDE SEQUENCE</scope>
    <source>
        <strain evidence="1">SW21</strain>
    </source>
</reference>
<dbReference type="AlphaFoldDB" id="A0A9X3D4V0"/>
<organism evidence="1 2">
    <name type="scientific">Gordonia aquimaris</name>
    <dbReference type="NCBI Taxonomy" id="2984863"/>
    <lineage>
        <taxon>Bacteria</taxon>
        <taxon>Bacillati</taxon>
        <taxon>Actinomycetota</taxon>
        <taxon>Actinomycetes</taxon>
        <taxon>Mycobacteriales</taxon>
        <taxon>Gordoniaceae</taxon>
        <taxon>Gordonia</taxon>
    </lineage>
</organism>
<comment type="caution">
    <text evidence="1">The sequence shown here is derived from an EMBL/GenBank/DDBJ whole genome shotgun (WGS) entry which is preliminary data.</text>
</comment>
<protein>
    <submittedName>
        <fullName evidence="1">Uncharacterized protein</fullName>
    </submittedName>
</protein>
<dbReference type="RefSeq" id="WP_266061791.1">
    <property type="nucleotide sequence ID" value="NZ_JAPKFM010000010.1"/>
</dbReference>
<evidence type="ECO:0000313" key="2">
    <source>
        <dbReference type="Proteomes" id="UP001143347"/>
    </source>
</evidence>
<keyword evidence="2" id="KW-1185">Reference proteome</keyword>
<dbReference type="EMBL" id="JAPKFM010000010">
    <property type="protein sequence ID" value="MCX2964772.1"/>
    <property type="molecule type" value="Genomic_DNA"/>
</dbReference>
<accession>A0A9X3D4V0</accession>
<dbReference type="Proteomes" id="UP001143347">
    <property type="component" value="Unassembled WGS sequence"/>
</dbReference>
<evidence type="ECO:0000313" key="1">
    <source>
        <dbReference type="EMBL" id="MCX2964772.1"/>
    </source>
</evidence>
<name>A0A9X3D4V0_9ACTN</name>
<proteinExistence type="predicted"/>
<gene>
    <name evidence="1" type="ORF">OSB52_11770</name>
</gene>
<sequence length="180" mass="18691">MGIVRRGPGSRGCAQRGRTRRFAAAVLAVAAVVGGVITNGSGAARAIPEYTDPNLVTTLRCDSANPLPGPTIPIHVDVFNQIPFPADGLPGPAISLIASNRAQPAILDYTIEVRVSWRNLASGRSGTVTVPTRARTVTWQVDLHPGPGPVAFTIRQKIGVMAFVPMVGATTSTCAGRATA</sequence>